<evidence type="ECO:0000313" key="3">
    <source>
        <dbReference type="EMBL" id="MDC7228097.1"/>
    </source>
</evidence>
<dbReference type="PANTHER" id="PTHR42949">
    <property type="entry name" value="ANAEROBIC GLYCEROL-3-PHOSPHATE DEHYDROGENASE SUBUNIT B"/>
    <property type="match status" value="1"/>
</dbReference>
<dbReference type="GO" id="GO:0016491">
    <property type="term" value="F:oxidoreductase activity"/>
    <property type="evidence" value="ECO:0007669"/>
    <property type="project" value="UniProtKB-KW"/>
</dbReference>
<feature type="domain" description="FAD/NAD(P)-binding" evidence="2">
    <location>
        <begin position="122"/>
        <end position="314"/>
    </location>
</feature>
<accession>A0AAJ1IF12</accession>
<proteinExistence type="predicted"/>
<dbReference type="InterPro" id="IPR051691">
    <property type="entry name" value="Metab_Enz_Cyan_OpOx_G3PDH"/>
</dbReference>
<name>A0AAJ1IF12_9SPIO</name>
<evidence type="ECO:0000256" key="1">
    <source>
        <dbReference type="ARBA" id="ARBA00023002"/>
    </source>
</evidence>
<dbReference type="SUPFAM" id="SSF51905">
    <property type="entry name" value="FAD/NAD(P)-binding domain"/>
    <property type="match status" value="1"/>
</dbReference>
<reference evidence="3 4" key="1">
    <citation type="submission" date="2022-12" db="EMBL/GenBank/DDBJ databases">
        <title>Metagenome assembled genome from gulf of manar.</title>
        <authorList>
            <person name="Kohli P."/>
            <person name="Pk S."/>
            <person name="Venkata Ramana C."/>
            <person name="Sasikala C."/>
        </authorList>
    </citation>
    <scope>NUCLEOTIDE SEQUENCE [LARGE SCALE GENOMIC DNA]</scope>
    <source>
        <strain evidence="3">JB008</strain>
    </source>
</reference>
<keyword evidence="1" id="KW-0560">Oxidoreductase</keyword>
<organism evidence="3 4">
    <name type="scientific">Candidatus Thalassospirochaeta sargassi</name>
    <dbReference type="NCBI Taxonomy" id="3119039"/>
    <lineage>
        <taxon>Bacteria</taxon>
        <taxon>Pseudomonadati</taxon>
        <taxon>Spirochaetota</taxon>
        <taxon>Spirochaetia</taxon>
        <taxon>Spirochaetales</taxon>
        <taxon>Spirochaetaceae</taxon>
        <taxon>Candidatus Thalassospirochaeta</taxon>
    </lineage>
</organism>
<dbReference type="InterPro" id="IPR036188">
    <property type="entry name" value="FAD/NAD-bd_sf"/>
</dbReference>
<dbReference type="Pfam" id="PF07992">
    <property type="entry name" value="Pyr_redox_2"/>
    <property type="match status" value="1"/>
</dbReference>
<dbReference type="Pfam" id="PF12831">
    <property type="entry name" value="FAD_oxidored"/>
    <property type="match status" value="1"/>
</dbReference>
<dbReference type="Gene3D" id="3.50.50.60">
    <property type="entry name" value="FAD/NAD(P)-binding domain"/>
    <property type="match status" value="2"/>
</dbReference>
<dbReference type="PRINTS" id="PR00368">
    <property type="entry name" value="FADPNR"/>
</dbReference>
<dbReference type="InterPro" id="IPR023753">
    <property type="entry name" value="FAD/NAD-binding_dom"/>
</dbReference>
<dbReference type="EMBL" id="JAQQAL010000040">
    <property type="protein sequence ID" value="MDC7228097.1"/>
    <property type="molecule type" value="Genomic_DNA"/>
</dbReference>
<dbReference type="PANTHER" id="PTHR42949:SF3">
    <property type="entry name" value="ANAEROBIC GLYCEROL-3-PHOSPHATE DEHYDROGENASE SUBUNIT B"/>
    <property type="match status" value="1"/>
</dbReference>
<comment type="caution">
    <text evidence="3">The sequence shown here is derived from an EMBL/GenBank/DDBJ whole genome shotgun (WGS) entry which is preliminary data.</text>
</comment>
<protein>
    <submittedName>
        <fullName evidence="3">NAD(P)/FAD-dependent oxidoreductase</fullName>
    </submittedName>
</protein>
<dbReference type="PRINTS" id="PR00411">
    <property type="entry name" value="PNDRDTASEI"/>
</dbReference>
<gene>
    <name evidence="3" type="ORF">PQJ61_15140</name>
</gene>
<evidence type="ECO:0000259" key="2">
    <source>
        <dbReference type="Pfam" id="PF07992"/>
    </source>
</evidence>
<evidence type="ECO:0000313" key="4">
    <source>
        <dbReference type="Proteomes" id="UP001221217"/>
    </source>
</evidence>
<sequence>MKTEYDVIVIGSGPAGMAAAVSASDAGASVCLVEREEKMGGILKQCIHDGFGLIRFEEKLSGPEYAWRYEQMVDSRDIDFLNLTFLTGLEPPSPPGSMEGSAIPEKGRWFRLNFISSVRGVFSLKAASIVTAMGCRERTDRQIFLHGSRPAGIFTAGQAQDFINLKGLMPGRRPVILGSGDIGLIMARRFTLEGAKVSGVYEIGPRPSGLTRNVVQCLEDFDIPLYLNSTVTEVHGKDRIEAVTVCRLGGLGQPDPETAELVECDSLILSVGLIPENDILTPLEIEMDPVTRGPAVDQNMQTSISGIYSCGNALHVSDLVDYVSESGYKAGFAAACSVHTKYQMETELIPIESRGNLQYIMPQRLSLRSSEVLSEKAVPVFFRPLIPADEALLVISSGEQEIYRRKLRYLKPSEMQRVEVDFFNSDRINEPVIVELKTPAAGTGNE</sequence>
<dbReference type="AlphaFoldDB" id="A0AAJ1IF12"/>
<dbReference type="Proteomes" id="UP001221217">
    <property type="component" value="Unassembled WGS sequence"/>
</dbReference>